<dbReference type="RefSeq" id="WP_121796598.1">
    <property type="nucleotide sequence ID" value="NZ_CP117058.1"/>
</dbReference>
<reference evidence="11 12" key="1">
    <citation type="journal article" date="2014" name="Genome Announc.">
        <title>Complete Genome Sequence of a Virulent Strain, Streptococcus iniae ISET0901, Isolated from Diseased Tilapia.</title>
        <authorList>
            <person name="Pridgeon J.W."/>
            <person name="Zhang D."/>
            <person name="Zhang L."/>
        </authorList>
    </citation>
    <scope>NUCLEOTIDE SEQUENCE [LARGE SCALE GENOMIC DNA]</scope>
    <source>
        <strain evidence="11 12">ISET0901</strain>
    </source>
</reference>
<evidence type="ECO:0000256" key="9">
    <source>
        <dbReference type="ARBA" id="ARBA00023136"/>
    </source>
</evidence>
<dbReference type="EMBL" id="CP007586">
    <property type="protein sequence ID" value="AHY15170.1"/>
    <property type="molecule type" value="Genomic_DNA"/>
</dbReference>
<keyword evidence="9 10" id="KW-0472">Membrane</keyword>
<keyword evidence="8" id="KW-0811">Translocation</keyword>
<evidence type="ECO:0000256" key="4">
    <source>
        <dbReference type="ARBA" id="ARBA00022475"/>
    </source>
</evidence>
<dbReference type="InterPro" id="IPR003849">
    <property type="entry name" value="Preprotein_translocase_YajC"/>
</dbReference>
<dbReference type="NCBIfam" id="NF005100">
    <property type="entry name" value="PRK06531.1"/>
    <property type="match status" value="1"/>
</dbReference>
<dbReference type="NCBIfam" id="TIGR00739">
    <property type="entry name" value="yajC"/>
    <property type="match status" value="1"/>
</dbReference>
<dbReference type="Pfam" id="PF02699">
    <property type="entry name" value="YajC"/>
    <property type="match status" value="1"/>
</dbReference>
<sequence>MGGLSTILMFVVMIGLIFIMQRQQKKQAQARQDQLNTIEKGDEIVTIGGMFALVDEVNKEANRVVLDVDGIYLPFELGAVKRIVTKAGAQEESVVTKELVETEEAVSVVEPAEGESEVESND</sequence>
<feature type="transmembrane region" description="Helical" evidence="10">
    <location>
        <begin position="6"/>
        <end position="22"/>
    </location>
</feature>
<protein>
    <submittedName>
        <fullName evidence="11">Preprotein translocase subunit YajC</fullName>
    </submittedName>
</protein>
<evidence type="ECO:0000256" key="2">
    <source>
        <dbReference type="ARBA" id="ARBA00006742"/>
    </source>
</evidence>
<evidence type="ECO:0000256" key="1">
    <source>
        <dbReference type="ARBA" id="ARBA00004162"/>
    </source>
</evidence>
<evidence type="ECO:0000256" key="3">
    <source>
        <dbReference type="ARBA" id="ARBA00022448"/>
    </source>
</evidence>
<evidence type="ECO:0000256" key="5">
    <source>
        <dbReference type="ARBA" id="ARBA00022692"/>
    </source>
</evidence>
<keyword evidence="6" id="KW-0653">Protein transport</keyword>
<gene>
    <name evidence="11" type="primary">yajC</name>
    <name evidence="11" type="ORF">DQ08_01435</name>
</gene>
<keyword evidence="3" id="KW-0813">Transport</keyword>
<organism evidence="11 12">
    <name type="scientific">Streptococcus iniae</name>
    <name type="common">Streptococcus shiloi</name>
    <dbReference type="NCBI Taxonomy" id="1346"/>
    <lineage>
        <taxon>Bacteria</taxon>
        <taxon>Bacillati</taxon>
        <taxon>Bacillota</taxon>
        <taxon>Bacilli</taxon>
        <taxon>Lactobacillales</taxon>
        <taxon>Streptococcaceae</taxon>
        <taxon>Streptococcus</taxon>
    </lineage>
</organism>
<dbReference type="Proteomes" id="UP000025245">
    <property type="component" value="Chromosome"/>
</dbReference>
<dbReference type="PANTHER" id="PTHR33909">
    <property type="entry name" value="SEC TRANSLOCON ACCESSORY COMPLEX SUBUNIT YAJC"/>
    <property type="match status" value="1"/>
</dbReference>
<evidence type="ECO:0000256" key="7">
    <source>
        <dbReference type="ARBA" id="ARBA00022989"/>
    </source>
</evidence>
<keyword evidence="5 10" id="KW-0812">Transmembrane</keyword>
<dbReference type="PANTHER" id="PTHR33909:SF1">
    <property type="entry name" value="SEC TRANSLOCON ACCESSORY COMPLEX SUBUNIT YAJC"/>
    <property type="match status" value="1"/>
</dbReference>
<evidence type="ECO:0000313" key="12">
    <source>
        <dbReference type="Proteomes" id="UP000025245"/>
    </source>
</evidence>
<evidence type="ECO:0000256" key="10">
    <source>
        <dbReference type="SAM" id="Phobius"/>
    </source>
</evidence>
<evidence type="ECO:0000256" key="6">
    <source>
        <dbReference type="ARBA" id="ARBA00022927"/>
    </source>
</evidence>
<proteinExistence type="inferred from homology"/>
<keyword evidence="7 10" id="KW-1133">Transmembrane helix</keyword>
<dbReference type="SMART" id="SM01323">
    <property type="entry name" value="YajC"/>
    <property type="match status" value="1"/>
</dbReference>
<keyword evidence="12" id="KW-1185">Reference proteome</keyword>
<name>A0ABN4D5N1_STRIN</name>
<evidence type="ECO:0000313" key="11">
    <source>
        <dbReference type="EMBL" id="AHY15170.1"/>
    </source>
</evidence>
<accession>A0ABN4D5N1</accession>
<evidence type="ECO:0000256" key="8">
    <source>
        <dbReference type="ARBA" id="ARBA00023010"/>
    </source>
</evidence>
<comment type="similarity">
    <text evidence="2">Belongs to the YajC family.</text>
</comment>
<comment type="subcellular location">
    <subcellularLocation>
        <location evidence="1">Cell membrane</location>
        <topology evidence="1">Single-pass membrane protein</topology>
    </subcellularLocation>
</comment>
<keyword evidence="4" id="KW-1003">Cell membrane</keyword>